<sequence>MQEVSLWLVPQPEDAAYLQGIIDQLAEKYQAPRFSPHVTLAGRLQVSEQYQSSLSELAAATPILQLHNQGLDHSATLFRTVYIRTSLADSLVTLREQVYELWPENAVKPFMPHISLIYKELTSSERQLIIQALKIKETFIFDTLAVVSPQQPGEWTAVETWQTLDCWNLDHHSAEVNPLP</sequence>
<dbReference type="STRING" id="329726.AM1_3523"/>
<dbReference type="KEGG" id="amr:AM1_3523"/>
<dbReference type="OrthoDB" id="1492719at2"/>
<dbReference type="SUPFAM" id="SSF55144">
    <property type="entry name" value="LigT-like"/>
    <property type="match status" value="1"/>
</dbReference>
<dbReference type="RefSeq" id="WP_012163909.1">
    <property type="nucleotide sequence ID" value="NC_009925.1"/>
</dbReference>
<organism evidence="1 2">
    <name type="scientific">Acaryochloris marina (strain MBIC 11017)</name>
    <dbReference type="NCBI Taxonomy" id="329726"/>
    <lineage>
        <taxon>Bacteria</taxon>
        <taxon>Bacillati</taxon>
        <taxon>Cyanobacteriota</taxon>
        <taxon>Cyanophyceae</taxon>
        <taxon>Acaryochloridales</taxon>
        <taxon>Acaryochloridaceae</taxon>
        <taxon>Acaryochloris</taxon>
    </lineage>
</organism>
<dbReference type="HOGENOM" id="CLU_081919_2_0_3"/>
<protein>
    <submittedName>
        <fullName evidence="1">Uncharacterized protein</fullName>
    </submittedName>
</protein>
<dbReference type="EMBL" id="CP000828">
    <property type="protein sequence ID" value="ABW28513.1"/>
    <property type="molecule type" value="Genomic_DNA"/>
</dbReference>
<dbReference type="InterPro" id="IPR012386">
    <property type="entry name" value="Cyclic-nucl_3Pdiesterase"/>
</dbReference>
<reference evidence="1 2" key="1">
    <citation type="journal article" date="2008" name="Proc. Natl. Acad. Sci. U.S.A.">
        <title>Niche adaptation and genome expansion in the chlorophyll d-producing cyanobacterium Acaryochloris marina.</title>
        <authorList>
            <person name="Swingley W.D."/>
            <person name="Chen M."/>
            <person name="Cheung P.C."/>
            <person name="Conrad A.L."/>
            <person name="Dejesa L.C."/>
            <person name="Hao J."/>
            <person name="Honchak B.M."/>
            <person name="Karbach L.E."/>
            <person name="Kurdoglu A."/>
            <person name="Lahiri S."/>
            <person name="Mastrian S.D."/>
            <person name="Miyashita H."/>
            <person name="Page L."/>
            <person name="Ramakrishna P."/>
            <person name="Satoh S."/>
            <person name="Sattley W.M."/>
            <person name="Shimada Y."/>
            <person name="Taylor H.L."/>
            <person name="Tomo T."/>
            <person name="Tsuchiya T."/>
            <person name="Wang Z.T."/>
            <person name="Raymond J."/>
            <person name="Mimuro M."/>
            <person name="Blankenship R.E."/>
            <person name="Touchman J.W."/>
        </authorList>
    </citation>
    <scope>NUCLEOTIDE SEQUENCE [LARGE SCALE GENOMIC DNA]</scope>
    <source>
        <strain evidence="2">MBIC 11017</strain>
    </source>
</reference>
<dbReference type="eggNOG" id="COG1514">
    <property type="taxonomic scope" value="Bacteria"/>
</dbReference>
<dbReference type="InterPro" id="IPR009097">
    <property type="entry name" value="Cyclic_Pdiesterase"/>
</dbReference>
<keyword evidence="2" id="KW-1185">Reference proteome</keyword>
<evidence type="ECO:0000313" key="2">
    <source>
        <dbReference type="Proteomes" id="UP000000268"/>
    </source>
</evidence>
<dbReference type="GO" id="GO:0009187">
    <property type="term" value="P:cyclic nucleotide metabolic process"/>
    <property type="evidence" value="ECO:0007669"/>
    <property type="project" value="TreeGrafter"/>
</dbReference>
<evidence type="ECO:0000313" key="1">
    <source>
        <dbReference type="EMBL" id="ABW28513.1"/>
    </source>
</evidence>
<dbReference type="Gene3D" id="3.90.1140.10">
    <property type="entry name" value="Cyclic phosphodiesterase"/>
    <property type="match status" value="1"/>
</dbReference>
<name>B0C261_ACAM1</name>
<dbReference type="Pfam" id="PF07823">
    <property type="entry name" value="CPDase"/>
    <property type="match status" value="1"/>
</dbReference>
<dbReference type="PANTHER" id="PTHR28141">
    <property type="entry name" value="2',3'-CYCLIC-NUCLEOTIDE 3'-PHOSPHODIESTERASE"/>
    <property type="match status" value="1"/>
</dbReference>
<dbReference type="Proteomes" id="UP000000268">
    <property type="component" value="Chromosome"/>
</dbReference>
<dbReference type="PANTHER" id="PTHR28141:SF1">
    <property type="entry name" value="2',3'-CYCLIC-NUCLEOTIDE 3'-PHOSPHODIESTERASE"/>
    <property type="match status" value="1"/>
</dbReference>
<proteinExistence type="predicted"/>
<accession>B0C261</accession>
<dbReference type="AlphaFoldDB" id="B0C261"/>
<gene>
    <name evidence="1" type="ordered locus">AM1_3523</name>
</gene>
<dbReference type="GO" id="GO:0004113">
    <property type="term" value="F:2',3'-cyclic-nucleotide 3'-phosphodiesterase activity"/>
    <property type="evidence" value="ECO:0007669"/>
    <property type="project" value="TreeGrafter"/>
</dbReference>